<protein>
    <submittedName>
        <fullName evidence="1">Uncharacterized protein</fullName>
    </submittedName>
</protein>
<evidence type="ECO:0000313" key="1">
    <source>
        <dbReference type="EMBL" id="KAL1519495.1"/>
    </source>
</evidence>
<name>A0AB34JBY0_PRYPA</name>
<gene>
    <name evidence="1" type="ORF">AB1Y20_023012</name>
</gene>
<organism evidence="1 2">
    <name type="scientific">Prymnesium parvum</name>
    <name type="common">Toxic golden alga</name>
    <dbReference type="NCBI Taxonomy" id="97485"/>
    <lineage>
        <taxon>Eukaryota</taxon>
        <taxon>Haptista</taxon>
        <taxon>Haptophyta</taxon>
        <taxon>Prymnesiophyceae</taxon>
        <taxon>Prymnesiales</taxon>
        <taxon>Prymnesiaceae</taxon>
        <taxon>Prymnesium</taxon>
    </lineage>
</organism>
<dbReference type="EMBL" id="JBGBPQ010000009">
    <property type="protein sequence ID" value="KAL1519495.1"/>
    <property type="molecule type" value="Genomic_DNA"/>
</dbReference>
<dbReference type="Proteomes" id="UP001515480">
    <property type="component" value="Unassembled WGS sequence"/>
</dbReference>
<reference evidence="1 2" key="1">
    <citation type="journal article" date="2024" name="Science">
        <title>Giant polyketide synthase enzymes in the biosynthesis of giant marine polyether toxins.</title>
        <authorList>
            <person name="Fallon T.R."/>
            <person name="Shende V.V."/>
            <person name="Wierzbicki I.H."/>
            <person name="Pendleton A.L."/>
            <person name="Watervoot N.F."/>
            <person name="Auber R.P."/>
            <person name="Gonzalez D.J."/>
            <person name="Wisecaver J.H."/>
            <person name="Moore B.S."/>
        </authorList>
    </citation>
    <scope>NUCLEOTIDE SEQUENCE [LARGE SCALE GENOMIC DNA]</scope>
    <source>
        <strain evidence="1 2">12B1</strain>
    </source>
</reference>
<accession>A0AB34JBY0</accession>
<sequence length="195" mass="20814">MAAATALPDTRATANEIAVHWEKAILDKEKFFETVEHALFLMTSAAHTPAVLSAAAPARALDAVSAPHKGAEVEREGGSLDMGTTGKLTGETAQFAVRVAYRRWAKGLARCMGEVLLAARGRTVSKDTVLGPEGDFGVESAFQNVSEDMPAERLRSIGRYLLEELHVACGWHRAEPGNALPDVLAIRSSLPIPIA</sequence>
<evidence type="ECO:0000313" key="2">
    <source>
        <dbReference type="Proteomes" id="UP001515480"/>
    </source>
</evidence>
<proteinExistence type="predicted"/>
<comment type="caution">
    <text evidence="1">The sequence shown here is derived from an EMBL/GenBank/DDBJ whole genome shotgun (WGS) entry which is preliminary data.</text>
</comment>
<keyword evidence="2" id="KW-1185">Reference proteome</keyword>
<dbReference type="AlphaFoldDB" id="A0AB34JBY0"/>